<feature type="compositionally biased region" description="Acidic residues" evidence="1">
    <location>
        <begin position="225"/>
        <end position="239"/>
    </location>
</feature>
<keyword evidence="3" id="KW-1185">Reference proteome</keyword>
<evidence type="ECO:0000313" key="3">
    <source>
        <dbReference type="Proteomes" id="UP000554342"/>
    </source>
</evidence>
<feature type="region of interest" description="Disordered" evidence="1">
    <location>
        <begin position="219"/>
        <end position="239"/>
    </location>
</feature>
<evidence type="ECO:0000256" key="1">
    <source>
        <dbReference type="SAM" id="MobiDB-lite"/>
    </source>
</evidence>
<protein>
    <submittedName>
        <fullName evidence="2">Uncharacterized protein</fullName>
    </submittedName>
</protein>
<dbReference type="AlphaFoldDB" id="A0A840Z0K1"/>
<proteinExistence type="predicted"/>
<gene>
    <name evidence="2" type="ORF">FHR23_002180</name>
</gene>
<sequence>MTHGRTPIPQEAEDDVPAFETDFEPVPVRARHDGWAPEKQVAFIEALAECGCVDHACGRVGMSVTSAYALRRRIDAQSFRVAWDAALDYAVRRLSDAAFSRAINGVARPVFYQGEQIGERRYYDERLTMFMLRYRDPARYGAWLDLMEARRRPDGEAIALTHALGRVAEDAYAEAFGTPMPSRDPLDLEPHFVTEREQQQAWIAENAARKADNARACDDWRTYTDADDDDGDTDADGGA</sequence>
<accession>A0A840Z0K1</accession>
<reference evidence="2 3" key="1">
    <citation type="submission" date="2020-08" db="EMBL/GenBank/DDBJ databases">
        <title>Genomic Encyclopedia of Type Strains, Phase IV (KMG-IV): sequencing the most valuable type-strain genomes for metagenomic binning, comparative biology and taxonomic classification.</title>
        <authorList>
            <person name="Goeker M."/>
        </authorList>
    </citation>
    <scope>NUCLEOTIDE SEQUENCE [LARGE SCALE GENOMIC DNA]</scope>
    <source>
        <strain evidence="2 3">DSM 27203</strain>
    </source>
</reference>
<organism evidence="2 3">
    <name type="scientific">Stakelama sediminis</name>
    <dbReference type="NCBI Taxonomy" id="463200"/>
    <lineage>
        <taxon>Bacteria</taxon>
        <taxon>Pseudomonadati</taxon>
        <taxon>Pseudomonadota</taxon>
        <taxon>Alphaproteobacteria</taxon>
        <taxon>Sphingomonadales</taxon>
        <taxon>Sphingomonadaceae</taxon>
        <taxon>Stakelama</taxon>
    </lineage>
</organism>
<comment type="caution">
    <text evidence="2">The sequence shown here is derived from an EMBL/GenBank/DDBJ whole genome shotgun (WGS) entry which is preliminary data.</text>
</comment>
<dbReference type="RefSeq" id="WP_184003764.1">
    <property type="nucleotide sequence ID" value="NZ_BAABIF010000012.1"/>
</dbReference>
<dbReference type="EMBL" id="JACIJI010000003">
    <property type="protein sequence ID" value="MBB5719242.1"/>
    <property type="molecule type" value="Genomic_DNA"/>
</dbReference>
<dbReference type="Proteomes" id="UP000554342">
    <property type="component" value="Unassembled WGS sequence"/>
</dbReference>
<evidence type="ECO:0000313" key="2">
    <source>
        <dbReference type="EMBL" id="MBB5719242.1"/>
    </source>
</evidence>
<name>A0A840Z0K1_9SPHN</name>